<dbReference type="Gene3D" id="2.60.300.12">
    <property type="entry name" value="HesB-like domain"/>
    <property type="match status" value="1"/>
</dbReference>
<dbReference type="GO" id="GO:0005506">
    <property type="term" value="F:iron ion binding"/>
    <property type="evidence" value="ECO:0007669"/>
    <property type="project" value="InterPro"/>
</dbReference>
<dbReference type="Gene3D" id="3.30.300.130">
    <property type="entry name" value="Fe-S cluster assembly (FSCA)"/>
    <property type="match status" value="1"/>
</dbReference>
<dbReference type="Pfam" id="PF01106">
    <property type="entry name" value="NifU"/>
    <property type="match status" value="1"/>
</dbReference>
<dbReference type="PANTHER" id="PTHR11178:SF51">
    <property type="entry name" value="FE_S BIOGENESIS PROTEIN NFUA"/>
    <property type="match status" value="1"/>
</dbReference>
<dbReference type="InterPro" id="IPR034904">
    <property type="entry name" value="FSCA_dom_sf"/>
</dbReference>
<protein>
    <submittedName>
        <fullName evidence="3">Fe/S biogenesis protein NfuA</fullName>
    </submittedName>
</protein>
<dbReference type="AlphaFoldDB" id="A0A1F6C5J6"/>
<feature type="domain" description="NIF system FeS cluster assembly NifU C-terminal" evidence="1">
    <location>
        <begin position="110"/>
        <end position="175"/>
    </location>
</feature>
<evidence type="ECO:0000259" key="1">
    <source>
        <dbReference type="Pfam" id="PF01106"/>
    </source>
</evidence>
<evidence type="ECO:0000313" key="4">
    <source>
        <dbReference type="Proteomes" id="UP000178606"/>
    </source>
</evidence>
<dbReference type="SUPFAM" id="SSF117916">
    <property type="entry name" value="Fe-S cluster assembly (FSCA) domain-like"/>
    <property type="match status" value="1"/>
</dbReference>
<evidence type="ECO:0000259" key="2">
    <source>
        <dbReference type="Pfam" id="PF01521"/>
    </source>
</evidence>
<dbReference type="GO" id="GO:0016226">
    <property type="term" value="P:iron-sulfur cluster assembly"/>
    <property type="evidence" value="ECO:0007669"/>
    <property type="project" value="InterPro"/>
</dbReference>
<sequence>MITITESAQKKIVELKENAGKPIRGLRVRAEARSPLKVNYQLAFILDGQEESGDTVVNFEGFDVYIDPKSLEHVSDATVDYVDGLAGSGFKIDAPRKLPPSLSGPVAQRVQAVLDEKINPGVASHGGYVTLIDIQDGVAYIQLGGGCQGCGMADVTLKQGIEVMIKEAAPEIQEVLDVTDHASGRNPYYQQTK</sequence>
<dbReference type="Pfam" id="PF01521">
    <property type="entry name" value="Fe-S_biosyn"/>
    <property type="match status" value="1"/>
</dbReference>
<organism evidence="3 4">
    <name type="scientific">Handelsmanbacteria sp. (strain RIFCSPLOWO2_12_FULL_64_10)</name>
    <dbReference type="NCBI Taxonomy" id="1817868"/>
    <lineage>
        <taxon>Bacteria</taxon>
        <taxon>Candidatus Handelsmaniibacteriota</taxon>
    </lineage>
</organism>
<dbReference type="Proteomes" id="UP000178606">
    <property type="component" value="Unassembled WGS sequence"/>
</dbReference>
<dbReference type="EMBL" id="MFKF01000404">
    <property type="protein sequence ID" value="OGG44420.1"/>
    <property type="molecule type" value="Genomic_DNA"/>
</dbReference>
<evidence type="ECO:0000313" key="3">
    <source>
        <dbReference type="EMBL" id="OGG44420.1"/>
    </source>
</evidence>
<dbReference type="InterPro" id="IPR035903">
    <property type="entry name" value="HesB-like_dom_sf"/>
</dbReference>
<feature type="domain" description="Core" evidence="2">
    <location>
        <begin position="2"/>
        <end position="95"/>
    </location>
</feature>
<comment type="caution">
    <text evidence="3">The sequence shown here is derived from an EMBL/GenBank/DDBJ whole genome shotgun (WGS) entry which is preliminary data.</text>
</comment>
<dbReference type="InterPro" id="IPR000361">
    <property type="entry name" value="ATAP_core_dom"/>
</dbReference>
<dbReference type="InterPro" id="IPR001075">
    <property type="entry name" value="NIF_FeS_clus_asmbl_NifU_C"/>
</dbReference>
<accession>A0A1F6C5J6</accession>
<dbReference type="SUPFAM" id="SSF89360">
    <property type="entry name" value="HesB-like domain"/>
    <property type="match status" value="1"/>
</dbReference>
<name>A0A1F6C5J6_HANXR</name>
<dbReference type="PANTHER" id="PTHR11178">
    <property type="entry name" value="IRON-SULFUR CLUSTER SCAFFOLD PROTEIN NFU-RELATED"/>
    <property type="match status" value="1"/>
</dbReference>
<gene>
    <name evidence="3" type="ORF">A3F84_00920</name>
</gene>
<proteinExistence type="predicted"/>
<reference evidence="3 4" key="1">
    <citation type="journal article" date="2016" name="Nat. Commun.">
        <title>Thousands of microbial genomes shed light on interconnected biogeochemical processes in an aquifer system.</title>
        <authorList>
            <person name="Anantharaman K."/>
            <person name="Brown C.T."/>
            <person name="Hug L.A."/>
            <person name="Sharon I."/>
            <person name="Castelle C.J."/>
            <person name="Probst A.J."/>
            <person name="Thomas B.C."/>
            <person name="Singh A."/>
            <person name="Wilkins M.J."/>
            <person name="Karaoz U."/>
            <person name="Brodie E.L."/>
            <person name="Williams K.H."/>
            <person name="Hubbard S.S."/>
            <person name="Banfield J.F."/>
        </authorList>
    </citation>
    <scope>NUCLEOTIDE SEQUENCE [LARGE SCALE GENOMIC DNA]</scope>
    <source>
        <strain evidence="4">RIFCSPLOWO2_12_FULL_64_10</strain>
    </source>
</reference>
<dbReference type="GO" id="GO:0051536">
    <property type="term" value="F:iron-sulfur cluster binding"/>
    <property type="evidence" value="ECO:0007669"/>
    <property type="project" value="InterPro"/>
</dbReference>